<evidence type="ECO:0000256" key="8">
    <source>
        <dbReference type="SAM" id="SignalP"/>
    </source>
</evidence>
<evidence type="ECO:0000256" key="4">
    <source>
        <dbReference type="ARBA" id="ARBA00022452"/>
    </source>
</evidence>
<dbReference type="RefSeq" id="WP_264734121.1">
    <property type="nucleotide sequence ID" value="NZ_JAPDNR010000001.1"/>
</dbReference>
<evidence type="ECO:0000256" key="5">
    <source>
        <dbReference type="ARBA" id="ARBA00022692"/>
    </source>
</evidence>
<evidence type="ECO:0000313" key="9">
    <source>
        <dbReference type="EMBL" id="MCW3487310.1"/>
    </source>
</evidence>
<dbReference type="Proteomes" id="UP001207742">
    <property type="component" value="Unassembled WGS sequence"/>
</dbReference>
<reference evidence="9 10" key="1">
    <citation type="submission" date="2022-10" db="EMBL/GenBank/DDBJ databases">
        <title>Chitinophaga nivalis PC15 sp. nov., isolated from Pyeongchang county, South Korea.</title>
        <authorList>
            <person name="Trinh H.N."/>
        </authorList>
    </citation>
    <scope>NUCLEOTIDE SEQUENCE [LARGE SCALE GENOMIC DNA]</scope>
    <source>
        <strain evidence="9 10">PC14</strain>
    </source>
</reference>
<comment type="caution">
    <text evidence="9">The sequence shown here is derived from an EMBL/GenBank/DDBJ whole genome shotgun (WGS) entry which is preliminary data.</text>
</comment>
<dbReference type="Pfam" id="PF02321">
    <property type="entry name" value="OEP"/>
    <property type="match status" value="1"/>
</dbReference>
<name>A0ABT3ITR6_9BACT</name>
<feature type="chain" id="PRO_5047530105" evidence="8">
    <location>
        <begin position="24"/>
        <end position="464"/>
    </location>
</feature>
<accession>A0ABT3ITR6</accession>
<keyword evidence="5" id="KW-0812">Transmembrane</keyword>
<protein>
    <submittedName>
        <fullName evidence="9">TolC family protein</fullName>
    </submittedName>
</protein>
<feature type="signal peptide" evidence="8">
    <location>
        <begin position="1"/>
        <end position="23"/>
    </location>
</feature>
<dbReference type="Gene3D" id="1.20.1600.10">
    <property type="entry name" value="Outer membrane efflux proteins (OEP)"/>
    <property type="match status" value="1"/>
</dbReference>
<proteinExistence type="inferred from homology"/>
<organism evidence="9 10">
    <name type="scientific">Chitinophaga nivalis</name>
    <dbReference type="NCBI Taxonomy" id="2991709"/>
    <lineage>
        <taxon>Bacteria</taxon>
        <taxon>Pseudomonadati</taxon>
        <taxon>Bacteroidota</taxon>
        <taxon>Chitinophagia</taxon>
        <taxon>Chitinophagales</taxon>
        <taxon>Chitinophagaceae</taxon>
        <taxon>Chitinophaga</taxon>
    </lineage>
</organism>
<keyword evidence="3" id="KW-0813">Transport</keyword>
<keyword evidence="8" id="KW-0732">Signal</keyword>
<dbReference type="EMBL" id="JAPDNS010000002">
    <property type="protein sequence ID" value="MCW3487310.1"/>
    <property type="molecule type" value="Genomic_DNA"/>
</dbReference>
<comment type="similarity">
    <text evidence="2">Belongs to the outer membrane factor (OMF) (TC 1.B.17) family.</text>
</comment>
<evidence type="ECO:0000256" key="6">
    <source>
        <dbReference type="ARBA" id="ARBA00023136"/>
    </source>
</evidence>
<evidence type="ECO:0000256" key="2">
    <source>
        <dbReference type="ARBA" id="ARBA00007613"/>
    </source>
</evidence>
<keyword evidence="6" id="KW-0472">Membrane</keyword>
<dbReference type="PANTHER" id="PTHR30026">
    <property type="entry name" value="OUTER MEMBRANE PROTEIN TOLC"/>
    <property type="match status" value="1"/>
</dbReference>
<keyword evidence="4" id="KW-1134">Transmembrane beta strand</keyword>
<evidence type="ECO:0000256" key="3">
    <source>
        <dbReference type="ARBA" id="ARBA00022448"/>
    </source>
</evidence>
<dbReference type="InterPro" id="IPR003423">
    <property type="entry name" value="OMP_efflux"/>
</dbReference>
<comment type="subcellular location">
    <subcellularLocation>
        <location evidence="1">Cell outer membrane</location>
    </subcellularLocation>
</comment>
<evidence type="ECO:0000313" key="10">
    <source>
        <dbReference type="Proteomes" id="UP001207742"/>
    </source>
</evidence>
<keyword evidence="10" id="KW-1185">Reference proteome</keyword>
<keyword evidence="7" id="KW-0998">Cell outer membrane</keyword>
<dbReference type="SUPFAM" id="SSF56954">
    <property type="entry name" value="Outer membrane efflux proteins (OEP)"/>
    <property type="match status" value="1"/>
</dbReference>
<evidence type="ECO:0000256" key="1">
    <source>
        <dbReference type="ARBA" id="ARBA00004442"/>
    </source>
</evidence>
<gene>
    <name evidence="9" type="ORF">OL497_25660</name>
</gene>
<dbReference type="InterPro" id="IPR051906">
    <property type="entry name" value="TolC-like"/>
</dbReference>
<evidence type="ECO:0000256" key="7">
    <source>
        <dbReference type="ARBA" id="ARBA00023237"/>
    </source>
</evidence>
<sequence length="464" mass="51718">MFGKKYLLIFLFLAGTHPMYVNAQQVLTLKDAIHTAVSNYGTIKAKSSYASASQTSVTQAKRDYLPNLNISAQQDYGTINGQNGPLYGFGGLGVASSGQPLQDQNWNAAFGALYLANVNWDFFAFGRAKEKIKTAQAVATRDNKDWQQEIFQHEVKVAAAYLNLLAAQKLTLSYQKNLNRADTFRNVVVTRVKNGLNAGVDSSQANAEVSSARIALTRAVDFEQTQANQLAQLMGIPPRPFTLDTLFVSHLPAFLSDTAALQQHPLLQWYQSRIDLSKEQSRYYQTMNYPIFSLVSILQTRGSGFEAGYSAQNLNAYTHQYWEGIKPTRTNYLIGIGVTWNLTQPLRISRQVKAQKLISKGLQDEYELAGQQLTAQLQLSETKIANALDNYKEVPVQVKAASDAYLQKSVLYKNGLTNLVDVTQALYALIRAETDRDIIYSNVWQALLLKASATGDFMLFEKEL</sequence>
<dbReference type="PANTHER" id="PTHR30026:SF20">
    <property type="entry name" value="OUTER MEMBRANE PROTEIN TOLC"/>
    <property type="match status" value="1"/>
</dbReference>